<keyword evidence="8" id="KW-0915">Sodium</keyword>
<name>A0ABD1DAK2_CULPP</name>
<evidence type="ECO:0000256" key="9">
    <source>
        <dbReference type="ARBA" id="ARBA00023065"/>
    </source>
</evidence>
<comment type="caution">
    <text evidence="16">The sequence shown here is derived from an EMBL/GenBank/DDBJ whole genome shotgun (WGS) entry which is preliminary data.</text>
</comment>
<gene>
    <name evidence="16" type="ORF">pipiens_010766</name>
</gene>
<dbReference type="GO" id="GO:0016020">
    <property type="term" value="C:membrane"/>
    <property type="evidence" value="ECO:0007669"/>
    <property type="project" value="UniProtKB-SubCell"/>
</dbReference>
<evidence type="ECO:0000256" key="6">
    <source>
        <dbReference type="ARBA" id="ARBA00022970"/>
    </source>
</evidence>
<evidence type="ECO:0000256" key="13">
    <source>
        <dbReference type="ARBA" id="ARBA00037785"/>
    </source>
</evidence>
<evidence type="ECO:0000256" key="14">
    <source>
        <dbReference type="ARBA" id="ARBA00040215"/>
    </source>
</evidence>
<proteinExistence type="inferred from homology"/>
<dbReference type="InterPro" id="IPR000175">
    <property type="entry name" value="Na/ntran_symport"/>
</dbReference>
<dbReference type="EMBL" id="JBEHCU010006839">
    <property type="protein sequence ID" value="KAL1396097.1"/>
    <property type="molecule type" value="Genomic_DNA"/>
</dbReference>
<evidence type="ECO:0000256" key="11">
    <source>
        <dbReference type="ARBA" id="ARBA00023180"/>
    </source>
</evidence>
<keyword evidence="5" id="KW-0769">Symport</keyword>
<keyword evidence="11" id="KW-0325">Glycoprotein</keyword>
<evidence type="ECO:0000256" key="7">
    <source>
        <dbReference type="ARBA" id="ARBA00022989"/>
    </source>
</evidence>
<dbReference type="Proteomes" id="UP001562425">
    <property type="component" value="Unassembled WGS sequence"/>
</dbReference>
<dbReference type="PANTHER" id="PTHR11616">
    <property type="entry name" value="SODIUM/CHLORIDE DEPENDENT TRANSPORTER"/>
    <property type="match status" value="1"/>
</dbReference>
<sequence length="128" mass="14114">MTFEALRLRVHNSTVPPKASAELYFLNTVMHKNDSLFDGIGTPDWRLTLCLLFSWLCVAIILINGIKSSGKASYFLAIFPYVIILILLVHACTLKGAFNGILYFLTPQWDKLLVPTVKLPCTAAAVGG</sequence>
<evidence type="ECO:0000256" key="1">
    <source>
        <dbReference type="ARBA" id="ARBA00004141"/>
    </source>
</evidence>
<dbReference type="GO" id="GO:0006814">
    <property type="term" value="P:sodium ion transport"/>
    <property type="evidence" value="ECO:0007669"/>
    <property type="project" value="UniProtKB-KW"/>
</dbReference>
<evidence type="ECO:0000256" key="15">
    <source>
        <dbReference type="SAM" id="Phobius"/>
    </source>
</evidence>
<keyword evidence="17" id="KW-1185">Reference proteome</keyword>
<keyword evidence="3" id="KW-0813">Transport</keyword>
<organism evidence="16 17">
    <name type="scientific">Culex pipiens pipiens</name>
    <name type="common">Northern house mosquito</name>
    <dbReference type="NCBI Taxonomy" id="38569"/>
    <lineage>
        <taxon>Eukaryota</taxon>
        <taxon>Metazoa</taxon>
        <taxon>Ecdysozoa</taxon>
        <taxon>Arthropoda</taxon>
        <taxon>Hexapoda</taxon>
        <taxon>Insecta</taxon>
        <taxon>Pterygota</taxon>
        <taxon>Neoptera</taxon>
        <taxon>Endopterygota</taxon>
        <taxon>Diptera</taxon>
        <taxon>Nematocera</taxon>
        <taxon>Culicoidea</taxon>
        <taxon>Culicidae</taxon>
        <taxon>Culicinae</taxon>
        <taxon>Culicini</taxon>
        <taxon>Culex</taxon>
        <taxon>Culex</taxon>
    </lineage>
</organism>
<feature type="transmembrane region" description="Helical" evidence="15">
    <location>
        <begin position="45"/>
        <end position="66"/>
    </location>
</feature>
<comment type="function">
    <text evidence="13">Unusual broad substrate spectrum amino acid:sodium cotransporter that promotes absorption of the D isomers of essential amino acids. Neutral amino acids are the preferred substrates, especially methionine and phenylalanine.</text>
</comment>
<evidence type="ECO:0000256" key="4">
    <source>
        <dbReference type="ARBA" id="ARBA00022692"/>
    </source>
</evidence>
<feature type="non-terminal residue" evidence="16">
    <location>
        <position position="128"/>
    </location>
</feature>
<evidence type="ECO:0000256" key="3">
    <source>
        <dbReference type="ARBA" id="ARBA00022448"/>
    </source>
</evidence>
<dbReference type="AlphaFoldDB" id="A0ABD1DAK2"/>
<evidence type="ECO:0000256" key="2">
    <source>
        <dbReference type="ARBA" id="ARBA00006459"/>
    </source>
</evidence>
<comment type="similarity">
    <text evidence="2">Belongs to the sodium:neurotransmitter symporter (SNF) (TC 2.A.22) family.</text>
</comment>
<evidence type="ECO:0000256" key="10">
    <source>
        <dbReference type="ARBA" id="ARBA00023136"/>
    </source>
</evidence>
<comment type="subcellular location">
    <subcellularLocation>
        <location evidence="1">Membrane</location>
        <topology evidence="1">Multi-pass membrane protein</topology>
    </subcellularLocation>
</comment>
<evidence type="ECO:0000256" key="8">
    <source>
        <dbReference type="ARBA" id="ARBA00023053"/>
    </source>
</evidence>
<dbReference type="PROSITE" id="PS50267">
    <property type="entry name" value="NA_NEUROTRAN_SYMP_3"/>
    <property type="match status" value="1"/>
</dbReference>
<feature type="transmembrane region" description="Helical" evidence="15">
    <location>
        <begin position="78"/>
        <end position="105"/>
    </location>
</feature>
<evidence type="ECO:0000256" key="5">
    <source>
        <dbReference type="ARBA" id="ARBA00022847"/>
    </source>
</evidence>
<keyword evidence="6" id="KW-0029">Amino-acid transport</keyword>
<dbReference type="SUPFAM" id="SSF161070">
    <property type="entry name" value="SNF-like"/>
    <property type="match status" value="1"/>
</dbReference>
<protein>
    <recommendedName>
        <fullName evidence="14">Sodium-dependent nutrient amino acid transporter 1</fullName>
    </recommendedName>
</protein>
<keyword evidence="12" id="KW-0739">Sodium transport</keyword>
<evidence type="ECO:0000313" key="17">
    <source>
        <dbReference type="Proteomes" id="UP001562425"/>
    </source>
</evidence>
<keyword evidence="7 15" id="KW-1133">Transmembrane helix</keyword>
<dbReference type="GO" id="GO:0006865">
    <property type="term" value="P:amino acid transport"/>
    <property type="evidence" value="ECO:0007669"/>
    <property type="project" value="UniProtKB-KW"/>
</dbReference>
<accession>A0ABD1DAK2</accession>
<evidence type="ECO:0000256" key="12">
    <source>
        <dbReference type="ARBA" id="ARBA00023201"/>
    </source>
</evidence>
<dbReference type="GO" id="GO:0015293">
    <property type="term" value="F:symporter activity"/>
    <property type="evidence" value="ECO:0007669"/>
    <property type="project" value="UniProtKB-KW"/>
</dbReference>
<keyword evidence="10 15" id="KW-0472">Membrane</keyword>
<evidence type="ECO:0000313" key="16">
    <source>
        <dbReference type="EMBL" id="KAL1396097.1"/>
    </source>
</evidence>
<dbReference type="Pfam" id="PF00209">
    <property type="entry name" value="SNF"/>
    <property type="match status" value="1"/>
</dbReference>
<keyword evidence="9" id="KW-0406">Ion transport</keyword>
<reference evidence="16 17" key="1">
    <citation type="submission" date="2024-05" db="EMBL/GenBank/DDBJ databases">
        <title>Culex pipiens pipiens assembly and annotation.</title>
        <authorList>
            <person name="Alout H."/>
            <person name="Durand T."/>
        </authorList>
    </citation>
    <scope>NUCLEOTIDE SEQUENCE [LARGE SCALE GENOMIC DNA]</scope>
    <source>
        <strain evidence="16">HA-2024</strain>
        <tissue evidence="16">Whole body</tissue>
    </source>
</reference>
<keyword evidence="4 15" id="KW-0812">Transmembrane</keyword>
<dbReference type="InterPro" id="IPR037272">
    <property type="entry name" value="SNS_sf"/>
</dbReference>
<dbReference type="PANTHER" id="PTHR11616:SF321">
    <property type="entry name" value="SODIUM-DEPENDENT NUTRIENT AMINO ACID TRANSPORTER 1-RELATED"/>
    <property type="match status" value="1"/>
</dbReference>